<protein>
    <recommendedName>
        <fullName evidence="2">Peptidase MA-like domain-containing protein</fullName>
    </recommendedName>
</protein>
<dbReference type="Pfam" id="PF13485">
    <property type="entry name" value="Peptidase_MA_2"/>
    <property type="match status" value="1"/>
</dbReference>
<dbReference type="OrthoDB" id="9787613at2"/>
<dbReference type="STRING" id="1123281.SAMN02745180_02521"/>
<feature type="domain" description="Peptidase MA-like" evidence="2">
    <location>
        <begin position="97"/>
        <end position="254"/>
    </location>
</feature>
<dbReference type="RefSeq" id="WP_072745145.1">
    <property type="nucleotide sequence ID" value="NZ_FQXR01000016.1"/>
</dbReference>
<keyword evidence="1" id="KW-1133">Transmembrane helix</keyword>
<feature type="transmembrane region" description="Helical" evidence="1">
    <location>
        <begin position="6"/>
        <end position="33"/>
    </location>
</feature>
<evidence type="ECO:0000256" key="1">
    <source>
        <dbReference type="SAM" id="Phobius"/>
    </source>
</evidence>
<sequence>MKKLFVYTSILSIIILFVISIEGFLKISTYSIVKDIEKRRILKDTSKYSSLNTVHFLIKYNDGDENIATITGDVLEEHYDEVCNKLECFPKDKNIVIIYNSEDDFRKALKFKNKDLPLGAYYCGTINILSPYMWGDGIENTEEIYRKTGPHIHEFTHLLVDEKTKGNYPMWLTEGISLYMENTIIGFSWDAGKDETSNIGIEELNDNFQGIREEVAYRKSFEIVRDIIDEYGFTGFNLLLDSLGNGKNIKKSVEMSLKVKFKDID</sequence>
<evidence type="ECO:0000313" key="3">
    <source>
        <dbReference type="EMBL" id="SHI16424.1"/>
    </source>
</evidence>
<dbReference type="InterPro" id="IPR039568">
    <property type="entry name" value="Peptidase_MA-like_dom"/>
</dbReference>
<keyword evidence="1" id="KW-0812">Transmembrane</keyword>
<proteinExistence type="predicted"/>
<dbReference type="Proteomes" id="UP000184389">
    <property type="component" value="Unassembled WGS sequence"/>
</dbReference>
<keyword evidence="1" id="KW-0472">Membrane</keyword>
<dbReference type="EMBL" id="FQXR01000016">
    <property type="protein sequence ID" value="SHI16424.1"/>
    <property type="molecule type" value="Genomic_DNA"/>
</dbReference>
<name>A0A1M5YX36_9FIRM</name>
<evidence type="ECO:0000259" key="2">
    <source>
        <dbReference type="Pfam" id="PF13485"/>
    </source>
</evidence>
<keyword evidence="4" id="KW-1185">Reference proteome</keyword>
<accession>A0A1M5YX36</accession>
<gene>
    <name evidence="3" type="ORF">SAMN02745180_02521</name>
</gene>
<organism evidence="3 4">
    <name type="scientific">Sporanaerobacter acetigenes DSM 13106</name>
    <dbReference type="NCBI Taxonomy" id="1123281"/>
    <lineage>
        <taxon>Bacteria</taxon>
        <taxon>Bacillati</taxon>
        <taxon>Bacillota</taxon>
        <taxon>Tissierellia</taxon>
        <taxon>Tissierellales</taxon>
        <taxon>Sporanaerobacteraceae</taxon>
        <taxon>Sporanaerobacter</taxon>
    </lineage>
</organism>
<reference evidence="3 4" key="1">
    <citation type="submission" date="2016-11" db="EMBL/GenBank/DDBJ databases">
        <authorList>
            <person name="Jaros S."/>
            <person name="Januszkiewicz K."/>
            <person name="Wedrychowicz H."/>
        </authorList>
    </citation>
    <scope>NUCLEOTIDE SEQUENCE [LARGE SCALE GENOMIC DNA]</scope>
    <source>
        <strain evidence="3 4">DSM 13106</strain>
    </source>
</reference>
<dbReference type="AlphaFoldDB" id="A0A1M5YX36"/>
<evidence type="ECO:0000313" key="4">
    <source>
        <dbReference type="Proteomes" id="UP000184389"/>
    </source>
</evidence>